<gene>
    <name evidence="3" type="ORF">IFR04_003419</name>
</gene>
<dbReference type="InterPro" id="IPR054505">
    <property type="entry name" value="Myb_DNA-bind_8"/>
</dbReference>
<evidence type="ECO:0000313" key="3">
    <source>
        <dbReference type="EMBL" id="KAG4423452.1"/>
    </source>
</evidence>
<feature type="compositionally biased region" description="Basic and acidic residues" evidence="1">
    <location>
        <begin position="90"/>
        <end position="125"/>
    </location>
</feature>
<reference evidence="3" key="1">
    <citation type="submission" date="2021-02" db="EMBL/GenBank/DDBJ databases">
        <title>Genome sequence Cadophora malorum strain M34.</title>
        <authorList>
            <person name="Stefanovic E."/>
            <person name="Vu D."/>
            <person name="Scully C."/>
            <person name="Dijksterhuis J."/>
            <person name="Roader J."/>
            <person name="Houbraken J."/>
        </authorList>
    </citation>
    <scope>NUCLEOTIDE SEQUENCE</scope>
    <source>
        <strain evidence="3">M34</strain>
    </source>
</reference>
<proteinExistence type="predicted"/>
<dbReference type="Proteomes" id="UP000664132">
    <property type="component" value="Unassembled WGS sequence"/>
</dbReference>
<sequence>MANDNAITRLLYAILSQKCLKDINWDKVAHDPILNNEITNGHAARMRYSRFKKQMDAATGNLPPPTPRKPRKNRVEKTKIVKKEKKHVGMKTEGDRDGEKEIKAEGKGKERERRIKSEYGIREGTGESLLSSSAASMSGSLNRDTPDLEGGLISVTSSDVRAIELSDADAKWNLFSLN</sequence>
<name>A0A8H7WEP0_9HELO</name>
<dbReference type="AlphaFoldDB" id="A0A8H7WEP0"/>
<evidence type="ECO:0000313" key="4">
    <source>
        <dbReference type="Proteomes" id="UP000664132"/>
    </source>
</evidence>
<keyword evidence="4" id="KW-1185">Reference proteome</keyword>
<evidence type="ECO:0000256" key="1">
    <source>
        <dbReference type="SAM" id="MobiDB-lite"/>
    </source>
</evidence>
<dbReference type="EMBL" id="JAFJYH010000034">
    <property type="protein sequence ID" value="KAG4423452.1"/>
    <property type="molecule type" value="Genomic_DNA"/>
</dbReference>
<evidence type="ECO:0000259" key="2">
    <source>
        <dbReference type="Pfam" id="PF22980"/>
    </source>
</evidence>
<feature type="compositionally biased region" description="Low complexity" evidence="1">
    <location>
        <begin position="128"/>
        <end position="141"/>
    </location>
</feature>
<dbReference type="OrthoDB" id="3944408at2759"/>
<organism evidence="3 4">
    <name type="scientific">Cadophora malorum</name>
    <dbReference type="NCBI Taxonomy" id="108018"/>
    <lineage>
        <taxon>Eukaryota</taxon>
        <taxon>Fungi</taxon>
        <taxon>Dikarya</taxon>
        <taxon>Ascomycota</taxon>
        <taxon>Pezizomycotina</taxon>
        <taxon>Leotiomycetes</taxon>
        <taxon>Helotiales</taxon>
        <taxon>Ploettnerulaceae</taxon>
        <taxon>Cadophora</taxon>
    </lineage>
</organism>
<feature type="domain" description="Myb-like DNA-binding" evidence="2">
    <location>
        <begin position="8"/>
        <end position="56"/>
    </location>
</feature>
<protein>
    <recommendedName>
        <fullName evidence="2">Myb-like DNA-binding domain-containing protein</fullName>
    </recommendedName>
</protein>
<comment type="caution">
    <text evidence="3">The sequence shown here is derived from an EMBL/GenBank/DDBJ whole genome shotgun (WGS) entry which is preliminary data.</text>
</comment>
<feature type="region of interest" description="Disordered" evidence="1">
    <location>
        <begin position="56"/>
        <end position="148"/>
    </location>
</feature>
<accession>A0A8H7WEP0</accession>
<dbReference type="Pfam" id="PF22980">
    <property type="entry name" value="Myb_DNA-bind_8"/>
    <property type="match status" value="1"/>
</dbReference>